<dbReference type="PANTHER" id="PTHR36920:SF1">
    <property type="entry name" value="OUTER MEMBRANE PROTEIN W"/>
    <property type="match status" value="1"/>
</dbReference>
<dbReference type="SUPFAM" id="SSF56925">
    <property type="entry name" value="OMPA-like"/>
    <property type="match status" value="1"/>
</dbReference>
<protein>
    <submittedName>
        <fullName evidence="2">Outer membrane beta-barrel protein</fullName>
    </submittedName>
</protein>
<dbReference type="Gene3D" id="2.40.160.20">
    <property type="match status" value="1"/>
</dbReference>
<dbReference type="OrthoDB" id="9807574at2"/>
<organism evidence="2 3">
    <name type="scientific">Alteromonas pelagimontana</name>
    <dbReference type="NCBI Taxonomy" id="1858656"/>
    <lineage>
        <taxon>Bacteria</taxon>
        <taxon>Pseudomonadati</taxon>
        <taxon>Pseudomonadota</taxon>
        <taxon>Gammaproteobacteria</taxon>
        <taxon>Alteromonadales</taxon>
        <taxon>Alteromonadaceae</taxon>
        <taxon>Alteromonas/Salinimonas group</taxon>
        <taxon>Alteromonas</taxon>
    </lineage>
</organism>
<dbReference type="AlphaFoldDB" id="A0A6M4MD02"/>
<name>A0A6M4MD02_9ALTE</name>
<reference evidence="2 3" key="2">
    <citation type="submission" date="2020-04" db="EMBL/GenBank/DDBJ databases">
        <title>Complete genome sequence of Alteromonas pelagimontana 5.12T.</title>
        <authorList>
            <person name="Sinha R.K."/>
            <person name="Krishnan K.P."/>
            <person name="Kurian J.P."/>
        </authorList>
    </citation>
    <scope>NUCLEOTIDE SEQUENCE [LARGE SCALE GENOMIC DNA]</scope>
    <source>
        <strain evidence="2 3">5.12</strain>
    </source>
</reference>
<evidence type="ECO:0000256" key="1">
    <source>
        <dbReference type="SAM" id="SignalP"/>
    </source>
</evidence>
<dbReference type="Proteomes" id="UP000219285">
    <property type="component" value="Chromosome"/>
</dbReference>
<dbReference type="PANTHER" id="PTHR36920">
    <property type="match status" value="1"/>
</dbReference>
<reference evidence="3" key="1">
    <citation type="submission" date="2014-12" db="EMBL/GenBank/DDBJ databases">
        <title>Complete genome sequence of a multi-drug resistant Klebsiella pneumoniae.</title>
        <authorList>
            <person name="Hua X."/>
            <person name="Chen Q."/>
            <person name="Li X."/>
            <person name="Feng Y."/>
            <person name="Ruan Z."/>
            <person name="Yu Y."/>
        </authorList>
    </citation>
    <scope>NUCLEOTIDE SEQUENCE [LARGE SCALE GENOMIC DNA]</scope>
    <source>
        <strain evidence="3">5.12</strain>
    </source>
</reference>
<dbReference type="GO" id="GO:0055085">
    <property type="term" value="P:transmembrane transport"/>
    <property type="evidence" value="ECO:0007669"/>
    <property type="project" value="TreeGrafter"/>
</dbReference>
<dbReference type="RefSeq" id="WP_075607701.1">
    <property type="nucleotide sequence ID" value="NZ_CP052766.1"/>
</dbReference>
<dbReference type="InterPro" id="IPR011250">
    <property type="entry name" value="OMP/PagP_B-barrel"/>
</dbReference>
<proteinExistence type="predicted"/>
<dbReference type="InterPro" id="IPR005618">
    <property type="entry name" value="OMPW"/>
</dbReference>
<keyword evidence="1" id="KW-0732">Signal</keyword>
<sequence>MKKTLLATLLFTSVIAPAVAYQKGDILIRGGATAVVPEESTSTIVAGGSDLGVGLSIDSNTQLGLNLAYFVTDQINIELLAATPFKHDVNFDAPDPLGTGDKLGEVKHLPPTLSVNYYFNSPDSYWQPYAGVGINYTFIYDESFTDANEEVGLNNLSLDNSLGLAAQVGVDYKIDSHWYVNSSVRWIDIDTEASFALNNADGNVSDISIDPWVYTLAVGYVF</sequence>
<evidence type="ECO:0000313" key="3">
    <source>
        <dbReference type="Proteomes" id="UP000219285"/>
    </source>
</evidence>
<dbReference type="Pfam" id="PF03922">
    <property type="entry name" value="OmpW"/>
    <property type="match status" value="1"/>
</dbReference>
<dbReference type="KEGG" id="apel:CA267_009530"/>
<dbReference type="EMBL" id="CP052766">
    <property type="protein sequence ID" value="QJR81002.1"/>
    <property type="molecule type" value="Genomic_DNA"/>
</dbReference>
<keyword evidence="3" id="KW-1185">Reference proteome</keyword>
<feature type="chain" id="PRO_5028910914" evidence="1">
    <location>
        <begin position="21"/>
        <end position="222"/>
    </location>
</feature>
<evidence type="ECO:0000313" key="2">
    <source>
        <dbReference type="EMBL" id="QJR81002.1"/>
    </source>
</evidence>
<dbReference type="GO" id="GO:0019867">
    <property type="term" value="C:outer membrane"/>
    <property type="evidence" value="ECO:0007669"/>
    <property type="project" value="InterPro"/>
</dbReference>
<accession>A0A6M4MD02</accession>
<gene>
    <name evidence="2" type="ORF">CA267_009530</name>
</gene>
<feature type="signal peptide" evidence="1">
    <location>
        <begin position="1"/>
        <end position="20"/>
    </location>
</feature>